<dbReference type="CTD" id="36346903"/>
<accession>W6TZ20</accession>
<gene>
    <name evidence="1" type="ORF">EGR_11190</name>
</gene>
<dbReference type="KEGG" id="egl:EGR_11190"/>
<sequence>MHLAQVHSSSTRCTNPNGPFKVARWPLIAKHYACVGKLIDLRINVS</sequence>
<dbReference type="AlphaFoldDB" id="W6TZ20"/>
<organism evidence="1 2">
    <name type="scientific">Echinococcus granulosus</name>
    <name type="common">Hydatid tapeworm</name>
    <dbReference type="NCBI Taxonomy" id="6210"/>
    <lineage>
        <taxon>Eukaryota</taxon>
        <taxon>Metazoa</taxon>
        <taxon>Spiralia</taxon>
        <taxon>Lophotrochozoa</taxon>
        <taxon>Platyhelminthes</taxon>
        <taxon>Cestoda</taxon>
        <taxon>Eucestoda</taxon>
        <taxon>Cyclophyllidea</taxon>
        <taxon>Taeniidae</taxon>
        <taxon>Echinococcus</taxon>
        <taxon>Echinococcus granulosus group</taxon>
    </lineage>
</organism>
<keyword evidence="2" id="KW-1185">Reference proteome</keyword>
<dbReference type="RefSeq" id="XP_024345149.1">
    <property type="nucleotide sequence ID" value="XM_024500437.1"/>
</dbReference>
<name>W6TZ20_ECHGR</name>
<dbReference type="EMBL" id="APAU02000472">
    <property type="protein sequence ID" value="EUB53953.1"/>
    <property type="molecule type" value="Genomic_DNA"/>
</dbReference>
<evidence type="ECO:0000313" key="2">
    <source>
        <dbReference type="Proteomes" id="UP000019149"/>
    </source>
</evidence>
<reference evidence="1 2" key="1">
    <citation type="journal article" date="2013" name="Nat. Genet.">
        <title>The genome of the hydatid tapeworm Echinococcus granulosus.</title>
        <authorList>
            <person name="Zheng H."/>
            <person name="Zhang W."/>
            <person name="Zhang L."/>
            <person name="Zhang Z."/>
            <person name="Li J."/>
            <person name="Lu G."/>
            <person name="Zhu Y."/>
            <person name="Wang Y."/>
            <person name="Huang Y."/>
            <person name="Liu J."/>
            <person name="Kang H."/>
            <person name="Chen J."/>
            <person name="Wang L."/>
            <person name="Chen A."/>
            <person name="Yu S."/>
            <person name="Gao Z."/>
            <person name="Jin L."/>
            <person name="Gu W."/>
            <person name="Wang Z."/>
            <person name="Zhao L."/>
            <person name="Shi B."/>
            <person name="Wen H."/>
            <person name="Lin R."/>
            <person name="Jones M.K."/>
            <person name="Brejova B."/>
            <person name="Vinar T."/>
            <person name="Zhao G."/>
            <person name="McManus D.P."/>
            <person name="Chen Z."/>
            <person name="Zhou Y."/>
            <person name="Wang S."/>
        </authorList>
    </citation>
    <scope>NUCLEOTIDE SEQUENCE [LARGE SCALE GENOMIC DNA]</scope>
</reference>
<comment type="caution">
    <text evidence="1">The sequence shown here is derived from an EMBL/GenBank/DDBJ whole genome shotgun (WGS) entry which is preliminary data.</text>
</comment>
<dbReference type="GeneID" id="36346903"/>
<proteinExistence type="predicted"/>
<evidence type="ECO:0000313" key="1">
    <source>
        <dbReference type="EMBL" id="EUB53953.1"/>
    </source>
</evidence>
<protein>
    <submittedName>
        <fullName evidence="1">Uncharacterized protein</fullName>
    </submittedName>
</protein>
<dbReference type="Proteomes" id="UP000019149">
    <property type="component" value="Unassembled WGS sequence"/>
</dbReference>